<evidence type="ECO:0000313" key="2">
    <source>
        <dbReference type="EMBL" id="MBD0424655.1"/>
    </source>
</evidence>
<proteinExistence type="predicted"/>
<dbReference type="Proteomes" id="UP000621210">
    <property type="component" value="Unassembled WGS sequence"/>
</dbReference>
<accession>A0A926L9S5</accession>
<name>A0A926L9S5_9ACTN</name>
<gene>
    <name evidence="2" type="ORF">H0H10_36755</name>
</gene>
<evidence type="ECO:0000256" key="1">
    <source>
        <dbReference type="SAM" id="MobiDB-lite"/>
    </source>
</evidence>
<reference evidence="2" key="2">
    <citation type="submission" date="2020-09" db="EMBL/GenBank/DDBJ databases">
        <authorList>
            <person name="Luo X."/>
        </authorList>
    </citation>
    <scope>NUCLEOTIDE SEQUENCE</scope>
    <source>
        <strain evidence="2">TRM S81-3</strain>
    </source>
</reference>
<dbReference type="NCBIfam" id="NF038083">
    <property type="entry name" value="CU044_5270_fam"/>
    <property type="match status" value="1"/>
</dbReference>
<keyword evidence="3" id="KW-1185">Reference proteome</keyword>
<feature type="region of interest" description="Disordered" evidence="1">
    <location>
        <begin position="1"/>
        <end position="24"/>
    </location>
</feature>
<feature type="compositionally biased region" description="Basic and acidic residues" evidence="1">
    <location>
        <begin position="11"/>
        <end position="24"/>
    </location>
</feature>
<comment type="caution">
    <text evidence="2">The sequence shown here is derived from an EMBL/GenBank/DDBJ whole genome shotgun (WGS) entry which is preliminary data.</text>
</comment>
<evidence type="ECO:0000313" key="3">
    <source>
        <dbReference type="Proteomes" id="UP000621210"/>
    </source>
</evidence>
<dbReference type="EMBL" id="JACVQF010000235">
    <property type="protein sequence ID" value="MBD0424655.1"/>
    <property type="molecule type" value="Genomic_DNA"/>
</dbReference>
<dbReference type="InterPro" id="IPR047789">
    <property type="entry name" value="CU044_5270-like"/>
</dbReference>
<organism evidence="2 3">
    <name type="scientific">Streptomyces griseicoloratus</name>
    <dbReference type="NCBI Taxonomy" id="2752516"/>
    <lineage>
        <taxon>Bacteria</taxon>
        <taxon>Bacillati</taxon>
        <taxon>Actinomycetota</taxon>
        <taxon>Actinomycetes</taxon>
        <taxon>Kitasatosporales</taxon>
        <taxon>Streptomycetaceae</taxon>
        <taxon>Streptomyces</taxon>
    </lineage>
</organism>
<protein>
    <submittedName>
        <fullName evidence="2">CU044_5270 family protein</fullName>
    </submittedName>
</protein>
<dbReference type="AlphaFoldDB" id="A0A926L9S5"/>
<reference evidence="2" key="1">
    <citation type="submission" date="2020-09" db="EMBL/GenBank/DDBJ databases">
        <title>Streptomyces grisecoloratus sp. nov., isolated from cotton soil.</title>
        <authorList>
            <person name="Xing L."/>
        </authorList>
    </citation>
    <scope>NUCLEOTIDE SEQUENCE</scope>
    <source>
        <strain evidence="2">TRM S81-3</strain>
    </source>
</reference>
<sequence>MTATGSGPARARHESGGAVGARHDKAEYDELLRLLPPPPARDLAADRHSHHKDRLMQLIDQDQHTAPAPQHEPAPRRRLLRPALWMPLAATALAGTLAVTLTTHTGTGTADTPRGNTAVVLLEQVADVAAKSEATPVRDDQLVYVKSLTAAAEGRPDGSFEPGKPHQREVWMSQSAAPAKTVGLIHENGDYFPISELVPPGSKGVPAGIDRPTYNWLASLPTDPDVLLERLYALTEPADGQEEAQAVFDTIGELLAETVMPPRNAAALYRAAAKIPGVTRDADAVDSAGRHGFGIRRVDERASTATEWVFDREDLTYLGERSYLTEDGDAGAKGTVLEETAVLERAVVDAYRERPGSASGTE</sequence>
<dbReference type="RefSeq" id="WP_188185535.1">
    <property type="nucleotide sequence ID" value="NZ_JACVQF010000235.1"/>
</dbReference>